<evidence type="ECO:0000256" key="1">
    <source>
        <dbReference type="SAM" id="SignalP"/>
    </source>
</evidence>
<evidence type="ECO:0000313" key="2">
    <source>
        <dbReference type="EMBL" id="BBL06808.1"/>
    </source>
</evidence>
<keyword evidence="3" id="KW-1185">Reference proteome</keyword>
<dbReference type="OrthoDB" id="1003401at2"/>
<dbReference type="EMBL" id="AP019736">
    <property type="protein sequence ID" value="BBL06808.1"/>
    <property type="molecule type" value="Genomic_DNA"/>
</dbReference>
<dbReference type="InterPro" id="IPR037066">
    <property type="entry name" value="Plug_dom_sf"/>
</dbReference>
<accession>A0A4Y1X3B0</accession>
<dbReference type="AlphaFoldDB" id="A0A4Y1X3B0"/>
<dbReference type="Proteomes" id="UP000319374">
    <property type="component" value="Chromosome"/>
</dbReference>
<dbReference type="RefSeq" id="WP_141428650.1">
    <property type="nucleotide sequence ID" value="NZ_AP019736.1"/>
</dbReference>
<dbReference type="Gene3D" id="2.170.130.10">
    <property type="entry name" value="TonB-dependent receptor, plug domain"/>
    <property type="match status" value="1"/>
</dbReference>
<proteinExistence type="predicted"/>
<reference evidence="3" key="1">
    <citation type="submission" date="2019-06" db="EMBL/GenBank/DDBJ databases">
        <title>Alistipes onderdonkii subsp. vulgaris subsp. nov., Alistipes dispar sp. nov. and Alistipes communis sp. nov., isolated from human faeces, and creation of Alistipes onderdonkii subsp. onderdonkii subsp. nov.</title>
        <authorList>
            <person name="Sakamoto M."/>
            <person name="Ikeyama N."/>
            <person name="Ogata Y."/>
            <person name="Suda W."/>
            <person name="Iino T."/>
            <person name="Hattori M."/>
            <person name="Ohkuma M."/>
        </authorList>
    </citation>
    <scope>NUCLEOTIDE SEQUENCE [LARGE SCALE GENOMIC DNA]</scope>
    <source>
        <strain evidence="3">5CPEGH6</strain>
    </source>
</reference>
<keyword evidence="1" id="KW-0732">Signal</keyword>
<dbReference type="KEGG" id="ada:A5CPEGH6_14460"/>
<evidence type="ECO:0000313" key="3">
    <source>
        <dbReference type="Proteomes" id="UP000319374"/>
    </source>
</evidence>
<evidence type="ECO:0008006" key="4">
    <source>
        <dbReference type="Google" id="ProtNLM"/>
    </source>
</evidence>
<protein>
    <recommendedName>
        <fullName evidence="4">TonB-dependent receptor</fullName>
    </recommendedName>
</protein>
<gene>
    <name evidence="2" type="ORF">A5CPEGH6_14460</name>
</gene>
<feature type="signal peptide" evidence="1">
    <location>
        <begin position="1"/>
        <end position="19"/>
    </location>
</feature>
<feature type="chain" id="PRO_5021320146" description="TonB-dependent receptor" evidence="1">
    <location>
        <begin position="20"/>
        <end position="180"/>
    </location>
</feature>
<organism evidence="2 3">
    <name type="scientific">Alistipes dispar</name>
    <dbReference type="NCBI Taxonomy" id="2585119"/>
    <lineage>
        <taxon>Bacteria</taxon>
        <taxon>Pseudomonadati</taxon>
        <taxon>Bacteroidota</taxon>
        <taxon>Bacteroidia</taxon>
        <taxon>Bacteroidales</taxon>
        <taxon>Rikenellaceae</taxon>
        <taxon>Alistipes</taxon>
    </lineage>
</organism>
<sequence length="180" mass="20301">MKRYALTLFALLGSALLPAAAQKPLYIVNGRETEEIASIPPEDIERVETLPADEETIARYGLRASNGVLLVTLRYDSPAVFPSDSTFGRYIARRVEWPDDEPAARVVLRYKITPEGRTVVDQELEVTDKRLRRRVLKALGEAPLWQPARKNGVPVESEGVLRIQLPEGKRIPRQAELVFR</sequence>
<dbReference type="GeneID" id="98673423"/>
<name>A0A4Y1X3B0_9BACT</name>